<dbReference type="PANTHER" id="PTHR21299">
    <property type="entry name" value="CYTIDYLATE KINASE/PANTOATE-BETA-ALANINE LIGASE"/>
    <property type="match status" value="1"/>
</dbReference>
<keyword evidence="10" id="KW-1185">Reference proteome</keyword>
<evidence type="ECO:0000256" key="6">
    <source>
        <dbReference type="ARBA" id="ARBA00022840"/>
    </source>
</evidence>
<gene>
    <name evidence="8" type="primary">panC</name>
    <name evidence="9" type="ordered locus">Hoch_2430</name>
</gene>
<dbReference type="FunFam" id="3.30.1300.10:FF:000001">
    <property type="entry name" value="Pantothenate synthetase"/>
    <property type="match status" value="1"/>
</dbReference>
<dbReference type="AlphaFoldDB" id="D0LJC0"/>
<comment type="pathway">
    <text evidence="1 8">Cofactor biosynthesis; (R)-pantothenate biosynthesis; (R)-pantothenate from (R)-pantoate and beta-alanine: step 1/1.</text>
</comment>
<dbReference type="SUPFAM" id="SSF52374">
    <property type="entry name" value="Nucleotidylyl transferase"/>
    <property type="match status" value="1"/>
</dbReference>
<organism evidence="9 10">
    <name type="scientific">Haliangium ochraceum (strain DSM 14365 / JCM 11303 / SMP-2)</name>
    <dbReference type="NCBI Taxonomy" id="502025"/>
    <lineage>
        <taxon>Bacteria</taxon>
        <taxon>Pseudomonadati</taxon>
        <taxon>Myxococcota</taxon>
        <taxon>Polyangia</taxon>
        <taxon>Haliangiales</taxon>
        <taxon>Kofleriaceae</taxon>
        <taxon>Haliangium</taxon>
    </lineage>
</organism>
<feature type="binding site" evidence="8">
    <location>
        <position position="68"/>
    </location>
    <ligand>
        <name>beta-alanine</name>
        <dbReference type="ChEBI" id="CHEBI:57966"/>
    </ligand>
</feature>
<dbReference type="KEGG" id="hoh:Hoch_2430"/>
<evidence type="ECO:0000313" key="10">
    <source>
        <dbReference type="Proteomes" id="UP000001880"/>
    </source>
</evidence>
<dbReference type="Gene3D" id="3.30.1300.10">
    <property type="entry name" value="Pantoate-beta-alanine ligase, C-terminal domain"/>
    <property type="match status" value="1"/>
</dbReference>
<proteinExistence type="inferred from homology"/>
<comment type="subunit">
    <text evidence="8">Homodimer.</text>
</comment>
<protein>
    <recommendedName>
        <fullName evidence="8">Pantothenate synthetase</fullName>
        <shortName evidence="8">PS</shortName>
        <ecNumber evidence="8">6.3.2.1</ecNumber>
    </recommendedName>
    <alternativeName>
        <fullName evidence="8">Pantoate--beta-alanine ligase</fullName>
    </alternativeName>
    <alternativeName>
        <fullName evidence="8">Pantoate-activating enzyme</fullName>
    </alternativeName>
</protein>
<dbReference type="eggNOG" id="COG0414">
    <property type="taxonomic scope" value="Bacteria"/>
</dbReference>
<dbReference type="NCBIfam" id="TIGR00125">
    <property type="entry name" value="cyt_tran_rel"/>
    <property type="match status" value="1"/>
</dbReference>
<evidence type="ECO:0000256" key="8">
    <source>
        <dbReference type="HAMAP-Rule" id="MF_00158"/>
    </source>
</evidence>
<keyword evidence="3 8" id="KW-0436">Ligase</keyword>
<comment type="function">
    <text evidence="8">Catalyzes the condensation of pantoate with beta-alanine in an ATP-dependent reaction via a pantoyl-adenylate intermediate.</text>
</comment>
<dbReference type="GO" id="GO:0004592">
    <property type="term" value="F:pantoate-beta-alanine ligase activity"/>
    <property type="evidence" value="ECO:0007669"/>
    <property type="project" value="UniProtKB-UniRule"/>
</dbReference>
<keyword evidence="6 8" id="KW-0067">ATP-binding</keyword>
<dbReference type="Pfam" id="PF02569">
    <property type="entry name" value="Pantoate_ligase"/>
    <property type="match status" value="1"/>
</dbReference>
<keyword evidence="8" id="KW-0963">Cytoplasm</keyword>
<dbReference type="UniPathway" id="UPA00028">
    <property type="reaction ID" value="UER00005"/>
</dbReference>
<dbReference type="InterPro" id="IPR042176">
    <property type="entry name" value="Pantoate_ligase_C"/>
</dbReference>
<sequence>MNASRLPFEVIRDPATMRARADDLRRDGLRVCVVPTMGFLHEGHLSLLRQGRARADVVILTLFVNPTQFGPGEDFDSYPRDEAGDLAKARSAGADIAFCPAAADMFGPGSLSVVEVGRLGDRLCGAARPGHFRGVTTIVTKLFHLTRPHLAIFGQKDYQQLTILRRMNRDLDFGIEILGGDIVREPDGLAMSSRNAYLSAEERAQALCLSRALHSARASFEAGEREVAALLASARAAIDAATGVRLDYAELLDATELEPIERVERPAVLALAAFVGRARLIDNTVLAP</sequence>
<comment type="similarity">
    <text evidence="2 8">Belongs to the pantothenate synthetase family.</text>
</comment>
<keyword evidence="5 8" id="KW-0547">Nucleotide-binding</keyword>
<dbReference type="STRING" id="502025.Hoch_2430"/>
<dbReference type="PANTHER" id="PTHR21299:SF1">
    <property type="entry name" value="PANTOATE--BETA-ALANINE LIGASE"/>
    <property type="match status" value="1"/>
</dbReference>
<dbReference type="InterPro" id="IPR014729">
    <property type="entry name" value="Rossmann-like_a/b/a_fold"/>
</dbReference>
<dbReference type="HAMAP" id="MF_00158">
    <property type="entry name" value="PanC"/>
    <property type="match status" value="1"/>
</dbReference>
<dbReference type="CDD" id="cd00560">
    <property type="entry name" value="PanC"/>
    <property type="match status" value="1"/>
</dbReference>
<dbReference type="InterPro" id="IPR004821">
    <property type="entry name" value="Cyt_trans-like"/>
</dbReference>
<comment type="subcellular location">
    <subcellularLocation>
        <location evidence="8">Cytoplasm</location>
    </subcellularLocation>
</comment>
<dbReference type="GO" id="GO:0015940">
    <property type="term" value="P:pantothenate biosynthetic process"/>
    <property type="evidence" value="ECO:0007669"/>
    <property type="project" value="UniProtKB-UniRule"/>
</dbReference>
<feature type="binding site" evidence="8">
    <location>
        <position position="160"/>
    </location>
    <ligand>
        <name>(R)-pantoate</name>
        <dbReference type="ChEBI" id="CHEBI:15980"/>
    </ligand>
</feature>
<comment type="miscellaneous">
    <text evidence="8">The reaction proceeds by a bi uni uni bi ping pong mechanism.</text>
</comment>
<keyword evidence="4 8" id="KW-0566">Pantothenate biosynthesis</keyword>
<feature type="binding site" evidence="8">
    <location>
        <position position="183"/>
    </location>
    <ligand>
        <name>ATP</name>
        <dbReference type="ChEBI" id="CHEBI:30616"/>
    </ligand>
</feature>
<feature type="binding site" evidence="8">
    <location>
        <begin position="37"/>
        <end position="44"/>
    </location>
    <ligand>
        <name>ATP</name>
        <dbReference type="ChEBI" id="CHEBI:30616"/>
    </ligand>
</feature>
<dbReference type="Gene3D" id="3.40.50.620">
    <property type="entry name" value="HUPs"/>
    <property type="match status" value="1"/>
</dbReference>
<dbReference type="RefSeq" id="WP_012827575.1">
    <property type="nucleotide sequence ID" value="NC_013440.1"/>
</dbReference>
<comment type="catalytic activity">
    <reaction evidence="7 8">
        <text>(R)-pantoate + beta-alanine + ATP = (R)-pantothenate + AMP + diphosphate + H(+)</text>
        <dbReference type="Rhea" id="RHEA:10912"/>
        <dbReference type="ChEBI" id="CHEBI:15378"/>
        <dbReference type="ChEBI" id="CHEBI:15980"/>
        <dbReference type="ChEBI" id="CHEBI:29032"/>
        <dbReference type="ChEBI" id="CHEBI:30616"/>
        <dbReference type="ChEBI" id="CHEBI:33019"/>
        <dbReference type="ChEBI" id="CHEBI:57966"/>
        <dbReference type="ChEBI" id="CHEBI:456215"/>
        <dbReference type="EC" id="6.3.2.1"/>
    </reaction>
</comment>
<dbReference type="Proteomes" id="UP000001880">
    <property type="component" value="Chromosome"/>
</dbReference>
<dbReference type="EMBL" id="CP001804">
    <property type="protein sequence ID" value="ACY14967.1"/>
    <property type="molecule type" value="Genomic_DNA"/>
</dbReference>
<evidence type="ECO:0000256" key="4">
    <source>
        <dbReference type="ARBA" id="ARBA00022655"/>
    </source>
</evidence>
<feature type="binding site" evidence="8">
    <location>
        <begin position="154"/>
        <end position="157"/>
    </location>
    <ligand>
        <name>ATP</name>
        <dbReference type="ChEBI" id="CHEBI:30616"/>
    </ligand>
</feature>
<dbReference type="InterPro" id="IPR003721">
    <property type="entry name" value="Pantoate_ligase"/>
</dbReference>
<feature type="binding site" evidence="8">
    <location>
        <begin position="191"/>
        <end position="194"/>
    </location>
    <ligand>
        <name>ATP</name>
        <dbReference type="ChEBI" id="CHEBI:30616"/>
    </ligand>
</feature>
<name>D0LJC0_HALO1</name>
<evidence type="ECO:0000256" key="5">
    <source>
        <dbReference type="ARBA" id="ARBA00022741"/>
    </source>
</evidence>
<evidence type="ECO:0000256" key="3">
    <source>
        <dbReference type="ARBA" id="ARBA00022598"/>
    </source>
</evidence>
<accession>D0LJC0</accession>
<feature type="active site" description="Proton donor" evidence="8">
    <location>
        <position position="44"/>
    </location>
</feature>
<feature type="binding site" evidence="8">
    <location>
        <position position="68"/>
    </location>
    <ligand>
        <name>(R)-pantoate</name>
        <dbReference type="ChEBI" id="CHEBI:15980"/>
    </ligand>
</feature>
<dbReference type="GO" id="GO:0005524">
    <property type="term" value="F:ATP binding"/>
    <property type="evidence" value="ECO:0007669"/>
    <property type="project" value="UniProtKB-KW"/>
</dbReference>
<evidence type="ECO:0000256" key="7">
    <source>
        <dbReference type="ARBA" id="ARBA00048258"/>
    </source>
</evidence>
<evidence type="ECO:0000256" key="2">
    <source>
        <dbReference type="ARBA" id="ARBA00009256"/>
    </source>
</evidence>
<reference evidence="9 10" key="1">
    <citation type="journal article" date="2010" name="Stand. Genomic Sci.">
        <title>Complete genome sequence of Haliangium ochraceum type strain (SMP-2).</title>
        <authorList>
            <consortium name="US DOE Joint Genome Institute (JGI-PGF)"/>
            <person name="Ivanova N."/>
            <person name="Daum C."/>
            <person name="Lang E."/>
            <person name="Abt B."/>
            <person name="Kopitz M."/>
            <person name="Saunders E."/>
            <person name="Lapidus A."/>
            <person name="Lucas S."/>
            <person name="Glavina Del Rio T."/>
            <person name="Nolan M."/>
            <person name="Tice H."/>
            <person name="Copeland A."/>
            <person name="Cheng J.F."/>
            <person name="Chen F."/>
            <person name="Bruce D."/>
            <person name="Goodwin L."/>
            <person name="Pitluck S."/>
            <person name="Mavromatis K."/>
            <person name="Pati A."/>
            <person name="Mikhailova N."/>
            <person name="Chen A."/>
            <person name="Palaniappan K."/>
            <person name="Land M."/>
            <person name="Hauser L."/>
            <person name="Chang Y.J."/>
            <person name="Jeffries C.D."/>
            <person name="Detter J.C."/>
            <person name="Brettin T."/>
            <person name="Rohde M."/>
            <person name="Goker M."/>
            <person name="Bristow J."/>
            <person name="Markowitz V."/>
            <person name="Eisen J.A."/>
            <person name="Hugenholtz P."/>
            <person name="Kyrpides N.C."/>
            <person name="Klenk H.P."/>
        </authorList>
    </citation>
    <scope>NUCLEOTIDE SEQUENCE [LARGE SCALE GENOMIC DNA]</scope>
    <source>
        <strain evidence="10">DSM 14365 / CIP 107738 / JCM 11303 / AJ 13395 / SMP-2</strain>
    </source>
</reference>
<dbReference type="GO" id="GO:0005829">
    <property type="term" value="C:cytosol"/>
    <property type="evidence" value="ECO:0007669"/>
    <property type="project" value="TreeGrafter"/>
</dbReference>
<evidence type="ECO:0000256" key="1">
    <source>
        <dbReference type="ARBA" id="ARBA00004990"/>
    </source>
</evidence>
<dbReference type="EC" id="6.3.2.1" evidence="8"/>
<dbReference type="HOGENOM" id="CLU_047148_0_2_7"/>
<evidence type="ECO:0000313" key="9">
    <source>
        <dbReference type="EMBL" id="ACY14967.1"/>
    </source>
</evidence>
<dbReference type="NCBIfam" id="TIGR00018">
    <property type="entry name" value="panC"/>
    <property type="match status" value="1"/>
</dbReference>